<evidence type="ECO:0000313" key="2">
    <source>
        <dbReference type="EMBL" id="OBR06575.1"/>
    </source>
</evidence>
<dbReference type="Proteomes" id="UP000092177">
    <property type="component" value="Unassembled WGS sequence"/>
</dbReference>
<dbReference type="OrthoDB" id="10384804at2759"/>
<dbReference type="GeneID" id="28869776"/>
<organism evidence="2 3">
    <name type="scientific">Colletotrichum higginsianum (strain IMI 349063)</name>
    <name type="common">Crucifer anthracnose fungus</name>
    <dbReference type="NCBI Taxonomy" id="759273"/>
    <lineage>
        <taxon>Eukaryota</taxon>
        <taxon>Fungi</taxon>
        <taxon>Dikarya</taxon>
        <taxon>Ascomycota</taxon>
        <taxon>Pezizomycotina</taxon>
        <taxon>Sordariomycetes</taxon>
        <taxon>Hypocreomycetidae</taxon>
        <taxon>Glomerellales</taxon>
        <taxon>Glomerellaceae</taxon>
        <taxon>Colletotrichum</taxon>
        <taxon>Colletotrichum destructivum species complex</taxon>
    </lineage>
</organism>
<accession>A0A1B7Y3N5</accession>
<feature type="chain" id="PRO_5008601303" evidence="1">
    <location>
        <begin position="20"/>
        <end position="154"/>
    </location>
</feature>
<feature type="signal peptide" evidence="1">
    <location>
        <begin position="1"/>
        <end position="19"/>
    </location>
</feature>
<dbReference type="KEGG" id="chig:CH63R_10695"/>
<dbReference type="EMBL" id="LTAN01000007">
    <property type="protein sequence ID" value="OBR06575.1"/>
    <property type="molecule type" value="Genomic_DNA"/>
</dbReference>
<comment type="caution">
    <text evidence="2">The sequence shown here is derived from an EMBL/GenBank/DDBJ whole genome shotgun (WGS) entry which is preliminary data.</text>
</comment>
<reference evidence="3" key="1">
    <citation type="journal article" date="2017" name="BMC Genomics">
        <title>Gapless genome assembly of Colletotrichum higginsianum reveals chromosome structure and association of transposable elements with secondary metabolite gene clusters.</title>
        <authorList>
            <person name="Dallery J.-F."/>
            <person name="Lapalu N."/>
            <person name="Zampounis A."/>
            <person name="Pigne S."/>
            <person name="Luyten I."/>
            <person name="Amselem J."/>
            <person name="Wittenberg A.H.J."/>
            <person name="Zhou S."/>
            <person name="de Queiroz M.V."/>
            <person name="Robin G.P."/>
            <person name="Auger A."/>
            <person name="Hainaut M."/>
            <person name="Henrissat B."/>
            <person name="Kim K.-T."/>
            <person name="Lee Y.-H."/>
            <person name="Lespinet O."/>
            <person name="Schwartz D.C."/>
            <person name="Thon M.R."/>
            <person name="O'Connell R.J."/>
        </authorList>
    </citation>
    <scope>NUCLEOTIDE SEQUENCE [LARGE SCALE GENOMIC DNA]</scope>
    <source>
        <strain evidence="3">IMI 349063</strain>
    </source>
</reference>
<keyword evidence="1" id="KW-0732">Signal</keyword>
<dbReference type="AlphaFoldDB" id="A0A1B7Y3N5"/>
<proteinExistence type="predicted"/>
<evidence type="ECO:0000313" key="3">
    <source>
        <dbReference type="Proteomes" id="UP000092177"/>
    </source>
</evidence>
<name>A0A1B7Y3N5_COLHI</name>
<dbReference type="RefSeq" id="XP_018155093.1">
    <property type="nucleotide sequence ID" value="XM_018305669.1"/>
</dbReference>
<evidence type="ECO:0000256" key="1">
    <source>
        <dbReference type="SAM" id="SignalP"/>
    </source>
</evidence>
<dbReference type="VEuPathDB" id="FungiDB:CH63R_10695"/>
<protein>
    <submittedName>
        <fullName evidence="2">EC13 protein</fullName>
    </submittedName>
</protein>
<sequence length="154" mass="16861">MKFFASLLAVAPLATSVMSLAVDKLDTRQNSCIGATYPVLSVNHLDRKEFQGEIDQRGSLGWLATPDVSVIFDFGATTPANPQLNFRILNKNSATWKAVILSNYVDTITTPARETVRISIDAARKVGTDSIPTILDGCVQLPRLDGTWYVQMES</sequence>
<keyword evidence="3" id="KW-1185">Reference proteome</keyword>
<gene>
    <name evidence="2" type="ORF">CH63R_10695</name>
</gene>